<proteinExistence type="predicted"/>
<accession>A0A1A8K3I1</accession>
<organism evidence="1">
    <name type="scientific">Nothobranchius kuhntae</name>
    <name type="common">Beira killifish</name>
    <dbReference type="NCBI Taxonomy" id="321403"/>
    <lineage>
        <taxon>Eukaryota</taxon>
        <taxon>Metazoa</taxon>
        <taxon>Chordata</taxon>
        <taxon>Craniata</taxon>
        <taxon>Vertebrata</taxon>
        <taxon>Euteleostomi</taxon>
        <taxon>Actinopterygii</taxon>
        <taxon>Neopterygii</taxon>
        <taxon>Teleostei</taxon>
        <taxon>Neoteleostei</taxon>
        <taxon>Acanthomorphata</taxon>
        <taxon>Ovalentaria</taxon>
        <taxon>Atherinomorphae</taxon>
        <taxon>Cyprinodontiformes</taxon>
        <taxon>Nothobranchiidae</taxon>
        <taxon>Nothobranchius</taxon>
    </lineage>
</organism>
<name>A0A1A8K3I1_NOTKU</name>
<dbReference type="GO" id="GO:0032259">
    <property type="term" value="P:methylation"/>
    <property type="evidence" value="ECO:0007669"/>
    <property type="project" value="UniProtKB-KW"/>
</dbReference>
<protein>
    <submittedName>
        <fullName evidence="1">HemK methyltransferase family member 1</fullName>
    </submittedName>
</protein>
<keyword evidence="1" id="KW-0808">Transferase</keyword>
<dbReference type="EMBL" id="HAEE01006776">
    <property type="protein sequence ID" value="SBR26796.1"/>
    <property type="molecule type" value="Transcribed_RNA"/>
</dbReference>
<reference evidence="1" key="2">
    <citation type="submission" date="2016-06" db="EMBL/GenBank/DDBJ databases">
        <title>The genome of a short-lived fish provides insights into sex chromosome evolution and the genetic control of aging.</title>
        <authorList>
            <person name="Reichwald K."/>
            <person name="Felder M."/>
            <person name="Petzold A."/>
            <person name="Koch P."/>
            <person name="Groth M."/>
            <person name="Platzer M."/>
        </authorList>
    </citation>
    <scope>NUCLEOTIDE SEQUENCE</scope>
    <source>
        <tissue evidence="1">Brain</tissue>
    </source>
</reference>
<reference evidence="1" key="1">
    <citation type="submission" date="2016-05" db="EMBL/GenBank/DDBJ databases">
        <authorList>
            <person name="Lavstsen T."/>
            <person name="Jespersen J.S."/>
        </authorList>
    </citation>
    <scope>NUCLEOTIDE SEQUENCE</scope>
    <source>
        <tissue evidence="1">Brain</tissue>
    </source>
</reference>
<evidence type="ECO:0000313" key="1">
    <source>
        <dbReference type="EMBL" id="SBR26796.1"/>
    </source>
</evidence>
<sequence length="92" mass="10976">MDVWAKHFEEKGVIEPEQSSQFIIAHLLGAKTKECLERKRLTEFLSYEKTEQWAEENVEELRFVETRRDTSGRPRFCILQKASHKDHKLDQD</sequence>
<dbReference type="GO" id="GO:0008168">
    <property type="term" value="F:methyltransferase activity"/>
    <property type="evidence" value="ECO:0007669"/>
    <property type="project" value="UniProtKB-KW"/>
</dbReference>
<keyword evidence="1" id="KW-0489">Methyltransferase</keyword>
<gene>
    <name evidence="1" type="primary">HEMK1</name>
</gene>
<dbReference type="AlphaFoldDB" id="A0A1A8K3I1"/>